<gene>
    <name evidence="9" type="ORF">EAH69_06140</name>
</gene>
<dbReference type="AlphaFoldDB" id="A0A3L9MD16"/>
<feature type="domain" description="VTT" evidence="8">
    <location>
        <begin position="54"/>
        <end position="182"/>
    </location>
</feature>
<keyword evidence="10" id="KW-1185">Reference proteome</keyword>
<proteinExistence type="inferred from homology"/>
<evidence type="ECO:0000256" key="3">
    <source>
        <dbReference type="ARBA" id="ARBA00022475"/>
    </source>
</evidence>
<evidence type="ECO:0000313" key="9">
    <source>
        <dbReference type="EMBL" id="RLZ10721.1"/>
    </source>
</evidence>
<dbReference type="Proteomes" id="UP000275348">
    <property type="component" value="Unassembled WGS sequence"/>
</dbReference>
<comment type="subcellular location">
    <subcellularLocation>
        <location evidence="1 7">Cell membrane</location>
        <topology evidence="1 7">Multi-pass membrane protein</topology>
    </subcellularLocation>
</comment>
<reference evidence="9 10" key="1">
    <citation type="submission" date="2018-10" db="EMBL/GenBank/DDBJ databases">
        <authorList>
            <person name="Chen X."/>
        </authorList>
    </citation>
    <scope>NUCLEOTIDE SEQUENCE [LARGE SCALE GENOMIC DNA]</scope>
    <source>
        <strain evidence="9 10">YIM 102668</strain>
    </source>
</reference>
<evidence type="ECO:0000313" key="10">
    <source>
        <dbReference type="Proteomes" id="UP000275348"/>
    </source>
</evidence>
<feature type="transmembrane region" description="Helical" evidence="7">
    <location>
        <begin position="197"/>
        <end position="214"/>
    </location>
</feature>
<sequence>MQSIIDFFSDFVQRPDRVIMNMIDAYGYWIYIILFTIIFAETGLIVMTFLMPFLPGDALIFSIGMIAANDAQNHLHIEYIIPLLMFAAVLGDNVNYYVGKKFGHWILNKEDSFFLKKKHLEKATEFFNENGKKAIIIARFMPVVRTIIPFICGTTNLNYRTFLTYSVIGAFLWVGVISILGYFLGGFEIVQNHLEKFIFGIIIAANMPLITRIVKAQFNKNK</sequence>
<feature type="transmembrane region" description="Helical" evidence="7">
    <location>
        <begin position="28"/>
        <end position="51"/>
    </location>
</feature>
<protein>
    <submittedName>
        <fullName evidence="9">Cytochrome O ubiquinol oxidase</fullName>
    </submittedName>
</protein>
<dbReference type="Pfam" id="PF09335">
    <property type="entry name" value="VTT_dom"/>
    <property type="match status" value="1"/>
</dbReference>
<dbReference type="EMBL" id="RDOJ01000006">
    <property type="protein sequence ID" value="RLZ10721.1"/>
    <property type="molecule type" value="Genomic_DNA"/>
</dbReference>
<keyword evidence="5 7" id="KW-1133">Transmembrane helix</keyword>
<evidence type="ECO:0000256" key="1">
    <source>
        <dbReference type="ARBA" id="ARBA00004651"/>
    </source>
</evidence>
<feature type="transmembrane region" description="Helical" evidence="7">
    <location>
        <begin position="79"/>
        <end position="98"/>
    </location>
</feature>
<evidence type="ECO:0000256" key="5">
    <source>
        <dbReference type="ARBA" id="ARBA00022989"/>
    </source>
</evidence>
<dbReference type="PANTHER" id="PTHR30353">
    <property type="entry name" value="INNER MEMBRANE PROTEIN DEDA-RELATED"/>
    <property type="match status" value="1"/>
</dbReference>
<evidence type="ECO:0000259" key="8">
    <source>
        <dbReference type="Pfam" id="PF09335"/>
    </source>
</evidence>
<dbReference type="GO" id="GO:0005886">
    <property type="term" value="C:plasma membrane"/>
    <property type="evidence" value="ECO:0007669"/>
    <property type="project" value="UniProtKB-SubCell"/>
</dbReference>
<dbReference type="RefSeq" id="WP_121934306.1">
    <property type="nucleotide sequence ID" value="NZ_RDOJ01000006.1"/>
</dbReference>
<accession>A0A3L9MD16</accession>
<organism evidence="9 10">
    <name type="scientific">Faecalibacter macacae</name>
    <dbReference type="NCBI Taxonomy" id="1859289"/>
    <lineage>
        <taxon>Bacteria</taxon>
        <taxon>Pseudomonadati</taxon>
        <taxon>Bacteroidota</taxon>
        <taxon>Flavobacteriia</taxon>
        <taxon>Flavobacteriales</taxon>
        <taxon>Weeksellaceae</taxon>
        <taxon>Faecalibacter</taxon>
    </lineage>
</organism>
<dbReference type="PANTHER" id="PTHR30353:SF0">
    <property type="entry name" value="TRANSMEMBRANE PROTEIN"/>
    <property type="match status" value="1"/>
</dbReference>
<keyword evidence="3 7" id="KW-1003">Cell membrane</keyword>
<keyword evidence="4 7" id="KW-0812">Transmembrane</keyword>
<feature type="transmembrane region" description="Helical" evidence="7">
    <location>
        <begin position="162"/>
        <end position="185"/>
    </location>
</feature>
<dbReference type="InterPro" id="IPR032816">
    <property type="entry name" value="VTT_dom"/>
</dbReference>
<dbReference type="InterPro" id="IPR032818">
    <property type="entry name" value="DedA-like"/>
</dbReference>
<comment type="caution">
    <text evidence="9">The sequence shown here is derived from an EMBL/GenBank/DDBJ whole genome shotgun (WGS) entry which is preliminary data.</text>
</comment>
<evidence type="ECO:0000256" key="2">
    <source>
        <dbReference type="ARBA" id="ARBA00010792"/>
    </source>
</evidence>
<keyword evidence="6 7" id="KW-0472">Membrane</keyword>
<name>A0A3L9MD16_9FLAO</name>
<comment type="similarity">
    <text evidence="2 7">Belongs to the DedA family.</text>
</comment>
<evidence type="ECO:0000256" key="6">
    <source>
        <dbReference type="ARBA" id="ARBA00023136"/>
    </source>
</evidence>
<evidence type="ECO:0000256" key="4">
    <source>
        <dbReference type="ARBA" id="ARBA00022692"/>
    </source>
</evidence>
<evidence type="ECO:0000256" key="7">
    <source>
        <dbReference type="RuleBase" id="RU367016"/>
    </source>
</evidence>
<dbReference type="OrthoDB" id="9813426at2"/>